<accession>A0AAV7KGD5</accession>
<comment type="caution">
    <text evidence="2">The sequence shown here is derived from an EMBL/GenBank/DDBJ whole genome shotgun (WGS) entry which is preliminary data.</text>
</comment>
<evidence type="ECO:0008006" key="4">
    <source>
        <dbReference type="Google" id="ProtNLM"/>
    </source>
</evidence>
<keyword evidence="3" id="KW-1185">Reference proteome</keyword>
<organism evidence="2 3">
    <name type="scientific">Oopsacas minuta</name>
    <dbReference type="NCBI Taxonomy" id="111878"/>
    <lineage>
        <taxon>Eukaryota</taxon>
        <taxon>Metazoa</taxon>
        <taxon>Porifera</taxon>
        <taxon>Hexactinellida</taxon>
        <taxon>Hexasterophora</taxon>
        <taxon>Lyssacinosida</taxon>
        <taxon>Leucopsacidae</taxon>
        <taxon>Oopsacas</taxon>
    </lineage>
</organism>
<feature type="coiled-coil region" evidence="1">
    <location>
        <begin position="69"/>
        <end position="113"/>
    </location>
</feature>
<proteinExistence type="predicted"/>
<name>A0AAV7KGD5_9METZ</name>
<keyword evidence="1" id="KW-0175">Coiled coil</keyword>
<evidence type="ECO:0000313" key="3">
    <source>
        <dbReference type="Proteomes" id="UP001165289"/>
    </source>
</evidence>
<dbReference type="EMBL" id="JAKMXF010000044">
    <property type="protein sequence ID" value="KAI6659948.1"/>
    <property type="molecule type" value="Genomic_DNA"/>
</dbReference>
<sequence length="157" mass="18456">MASSKKSSVNGLNIPQLSELIKLSPKLLNYKMTALKLTEEQKCAVKRKRRLEKARLYEKKKRCNIDFEINMLEAERNALLAVLDDLHEDVAQLKKEKKSITNTEVEINQEEVQCNQQQAFNNSFISNVIENQQQYSLLESQHEWYPYSAYPKNHYYN</sequence>
<evidence type="ECO:0000313" key="2">
    <source>
        <dbReference type="EMBL" id="KAI6659948.1"/>
    </source>
</evidence>
<reference evidence="2 3" key="1">
    <citation type="journal article" date="2023" name="BMC Biol.">
        <title>The compact genome of the sponge Oopsacas minuta (Hexactinellida) is lacking key metazoan core genes.</title>
        <authorList>
            <person name="Santini S."/>
            <person name="Schenkelaars Q."/>
            <person name="Jourda C."/>
            <person name="Duchesne M."/>
            <person name="Belahbib H."/>
            <person name="Rocher C."/>
            <person name="Selva M."/>
            <person name="Riesgo A."/>
            <person name="Vervoort M."/>
            <person name="Leys S.P."/>
            <person name="Kodjabachian L."/>
            <person name="Le Bivic A."/>
            <person name="Borchiellini C."/>
            <person name="Claverie J.M."/>
            <person name="Renard E."/>
        </authorList>
    </citation>
    <scope>NUCLEOTIDE SEQUENCE [LARGE SCALE GENOMIC DNA]</scope>
    <source>
        <strain evidence="2">SPO-2</strain>
    </source>
</reference>
<evidence type="ECO:0000256" key="1">
    <source>
        <dbReference type="SAM" id="Coils"/>
    </source>
</evidence>
<dbReference type="Proteomes" id="UP001165289">
    <property type="component" value="Unassembled WGS sequence"/>
</dbReference>
<gene>
    <name evidence="2" type="ORF">LOD99_14288</name>
</gene>
<dbReference type="AlphaFoldDB" id="A0AAV7KGD5"/>
<protein>
    <recommendedName>
        <fullName evidence="4">BZIP domain-containing protein</fullName>
    </recommendedName>
</protein>